<name>A0A0N5CV23_THECL</name>
<dbReference type="Proteomes" id="UP000276776">
    <property type="component" value="Unassembled WGS sequence"/>
</dbReference>
<accession>A0A0N5CV23</accession>
<organism evidence="3">
    <name type="scientific">Thelazia callipaeda</name>
    <name type="common">Oriental eyeworm</name>
    <name type="synonym">Parasitic nematode</name>
    <dbReference type="NCBI Taxonomy" id="103827"/>
    <lineage>
        <taxon>Eukaryota</taxon>
        <taxon>Metazoa</taxon>
        <taxon>Ecdysozoa</taxon>
        <taxon>Nematoda</taxon>
        <taxon>Chromadorea</taxon>
        <taxon>Rhabditida</taxon>
        <taxon>Spirurina</taxon>
        <taxon>Spiruromorpha</taxon>
        <taxon>Thelazioidea</taxon>
        <taxon>Thelaziidae</taxon>
        <taxon>Thelazia</taxon>
    </lineage>
</organism>
<reference evidence="1 2" key="2">
    <citation type="submission" date="2018-11" db="EMBL/GenBank/DDBJ databases">
        <authorList>
            <consortium name="Pathogen Informatics"/>
        </authorList>
    </citation>
    <scope>NUCLEOTIDE SEQUENCE [LARGE SCALE GENOMIC DNA]</scope>
</reference>
<evidence type="ECO:0000313" key="1">
    <source>
        <dbReference type="EMBL" id="VDN01196.1"/>
    </source>
</evidence>
<protein>
    <submittedName>
        <fullName evidence="3">Secreted protein</fullName>
    </submittedName>
</protein>
<reference evidence="3" key="1">
    <citation type="submission" date="2017-02" db="UniProtKB">
        <authorList>
            <consortium name="WormBaseParasite"/>
        </authorList>
    </citation>
    <scope>IDENTIFICATION</scope>
</reference>
<proteinExistence type="predicted"/>
<sequence>MIDPPSIPPSQLLSCPLSSAAALCSPLLPSPTRLSLVCQRPLFHIIASSNMSTALRTPCPLLCPLLNLPPSACTV</sequence>
<evidence type="ECO:0000313" key="3">
    <source>
        <dbReference type="WBParaSite" id="TCLT_0000414301-mRNA-1"/>
    </source>
</evidence>
<dbReference type="EMBL" id="UYYF01004277">
    <property type="protein sequence ID" value="VDN01196.1"/>
    <property type="molecule type" value="Genomic_DNA"/>
</dbReference>
<keyword evidence="2" id="KW-1185">Reference proteome</keyword>
<gene>
    <name evidence="1" type="ORF">TCLT_LOCUS4132</name>
</gene>
<dbReference type="AlphaFoldDB" id="A0A0N5CV23"/>
<evidence type="ECO:0000313" key="2">
    <source>
        <dbReference type="Proteomes" id="UP000276776"/>
    </source>
</evidence>
<dbReference type="WBParaSite" id="TCLT_0000414301-mRNA-1">
    <property type="protein sequence ID" value="TCLT_0000414301-mRNA-1"/>
    <property type="gene ID" value="TCLT_0000414301"/>
</dbReference>